<evidence type="ECO:0000313" key="2">
    <source>
        <dbReference type="EMBL" id="SDO23537.1"/>
    </source>
</evidence>
<dbReference type="STRING" id="645274.SAMN04487901_11827"/>
<name>A0A1H0HWJ9_9BACT</name>
<organism evidence="2 4">
    <name type="scientific">Prevotella communis</name>
    <dbReference type="NCBI Taxonomy" id="2913614"/>
    <lineage>
        <taxon>Bacteria</taxon>
        <taxon>Pseudomonadati</taxon>
        <taxon>Bacteroidota</taxon>
        <taxon>Bacteroidia</taxon>
        <taxon>Bacteroidales</taxon>
        <taxon>Prevotellaceae</taxon>
        <taxon>Prevotella</taxon>
    </lineage>
</organism>
<keyword evidence="3" id="KW-1185">Reference proteome</keyword>
<evidence type="ECO:0000313" key="4">
    <source>
        <dbReference type="Proteomes" id="UP000199134"/>
    </source>
</evidence>
<proteinExistence type="predicted"/>
<reference evidence="1 4" key="2">
    <citation type="submission" date="2016-10" db="EMBL/GenBank/DDBJ databases">
        <authorList>
            <person name="de Groot N.N."/>
        </authorList>
    </citation>
    <scope>NUCLEOTIDE SEQUENCE [LARGE SCALE GENOMIC DNA]</scope>
    <source>
        <strain evidence="4">BP1-145</strain>
        <strain evidence="1">BP1-148</strain>
    </source>
</reference>
<gene>
    <name evidence="2" type="ORF">SAMN04487900_11249</name>
    <name evidence="1" type="ORF">SAMN04487901_11827</name>
</gene>
<dbReference type="Proteomes" id="UP000198779">
    <property type="component" value="Unassembled WGS sequence"/>
</dbReference>
<accession>A0A1H0HWJ9</accession>
<dbReference type="AlphaFoldDB" id="A0A1H0HWJ9"/>
<evidence type="ECO:0000313" key="3">
    <source>
        <dbReference type="Proteomes" id="UP000198779"/>
    </source>
</evidence>
<evidence type="ECO:0000313" key="1">
    <source>
        <dbReference type="EMBL" id="SDH15206.1"/>
    </source>
</evidence>
<protein>
    <recommendedName>
        <fullName evidence="5">L-2-amino-thiazoline-4-carboxylic acid hydrolase</fullName>
    </recommendedName>
</protein>
<sequence length="137" mass="16011">MSNAGTIKDNKHYMNEMIACYREEAIECVKDHVLQIHKQIYAKYNGDFDRIYTEGYNSKSYTGRVIEPGKIYELSYLECTCPKVKCGLRNHPQQCECSRQSILYILSQLEPDSHFEVRIENTILKGSDRCTFRITKL</sequence>
<evidence type="ECO:0008006" key="5">
    <source>
        <dbReference type="Google" id="ProtNLM"/>
    </source>
</evidence>
<dbReference type="EMBL" id="FNIW01000012">
    <property type="protein sequence ID" value="SDO23537.1"/>
    <property type="molecule type" value="Genomic_DNA"/>
</dbReference>
<dbReference type="Proteomes" id="UP000199134">
    <property type="component" value="Unassembled WGS sequence"/>
</dbReference>
<accession>A0A1G8A2U1</accession>
<reference evidence="2 3" key="1">
    <citation type="submission" date="2016-10" db="EMBL/GenBank/DDBJ databases">
        <authorList>
            <person name="Varghese N."/>
            <person name="Submissions S."/>
        </authorList>
    </citation>
    <scope>NUCLEOTIDE SEQUENCE</scope>
    <source>
        <strain evidence="2">BP1-145</strain>
        <strain evidence="3">BP1-148</strain>
    </source>
</reference>
<dbReference type="EMBL" id="FNCQ01000018">
    <property type="protein sequence ID" value="SDH15206.1"/>
    <property type="molecule type" value="Genomic_DNA"/>
</dbReference>